<accession>Q70JY9</accession>
<dbReference type="EMBL" id="AJ576102">
    <property type="protein sequence ID" value="CAE11259.1"/>
    <property type="molecule type" value="Genomic_DNA"/>
</dbReference>
<name>Q70JY9_BACAM</name>
<evidence type="ECO:0000313" key="1">
    <source>
        <dbReference type="EMBL" id="CAE11259.1"/>
    </source>
</evidence>
<reference evidence="1" key="1">
    <citation type="journal article" date="2004" name="J. Bacteriol.">
        <title>Structural and functional characterization of gene clusters directing nonribosomal synthesis of bioactive cyclic lipopeptides in Bacillus amyloliquefaciens strain FZB42.</title>
        <authorList>
            <person name="Koumoutsi A."/>
            <person name="Chen X.H."/>
            <person name="Henne A."/>
            <person name="Liesegang H."/>
            <person name="Hitzeroth G."/>
            <person name="Franke P."/>
            <person name="Vater J."/>
            <person name="Borriss R."/>
        </authorList>
    </citation>
    <scope>NUCLEOTIDE SEQUENCE</scope>
    <source>
        <strain evidence="1">FZB42</strain>
    </source>
</reference>
<sequence>MFIFSSFLMESNASVSSSISCKLRSAVTVSLILLSPSGTAGGRMAGAQIPFFSSSAAAETAVFASPMITGIIGVSPPLTVKPISARRVFIILTDDCSSRRVSCISDMMSNAVCEAAQIDGGRAV</sequence>
<proteinExistence type="predicted"/>
<gene>
    <name evidence="1" type="primary">bioF</name>
</gene>
<dbReference type="AlphaFoldDB" id="Q70JY9"/>
<organism evidence="1">
    <name type="scientific">Bacillus amyloliquefaciens</name>
    <name type="common">Bacillus velezensis</name>
    <dbReference type="NCBI Taxonomy" id="1390"/>
    <lineage>
        <taxon>Bacteria</taxon>
        <taxon>Bacillati</taxon>
        <taxon>Bacillota</taxon>
        <taxon>Bacilli</taxon>
        <taxon>Bacillales</taxon>
        <taxon>Bacillaceae</taxon>
        <taxon>Bacillus</taxon>
        <taxon>Bacillus amyloliquefaciens group</taxon>
    </lineage>
</organism>
<protein>
    <submittedName>
        <fullName evidence="1">BioF protein</fullName>
    </submittedName>
</protein>